<geneLocation type="plasmid" evidence="2">
    <name>pRSE21</name>
</geneLocation>
<dbReference type="AlphaFoldDB" id="A0A3Q9MZP1"/>
<keyword evidence="3" id="KW-0614">Plasmid</keyword>
<evidence type="ECO:0000313" key="2">
    <source>
        <dbReference type="EMBL" id="AZT39708.1"/>
    </source>
</evidence>
<sequence length="141" mass="15386">MFWFVPVLFALFITLSHAWHEPEHTAATAVSVSAQQRASQTIVYLNAINDYLYDHPQTSGTVDDSLLGVTPPAGCKNLIQSGRLYVYQPDTRGLMYQLKRASDDSALLGRVVSGRIQDNLGVDMGVSVPSSIANGDVVYLN</sequence>
<protein>
    <recommendedName>
        <fullName evidence="4">Pilus assembly protein PilM</fullName>
    </recommendedName>
</protein>
<dbReference type="EMBL" id="CP034710">
    <property type="protein sequence ID" value="AZT39708.1"/>
    <property type="molecule type" value="Genomic_DNA"/>
</dbReference>
<evidence type="ECO:0000256" key="1">
    <source>
        <dbReference type="SAM" id="SignalP"/>
    </source>
</evidence>
<dbReference type="Pfam" id="PF07419">
    <property type="entry name" value="PilM"/>
    <property type="match status" value="1"/>
</dbReference>
<geneLocation type="plasmid" evidence="3">
    <name>pRSE40</name>
</geneLocation>
<organism evidence="3">
    <name type="scientific">Salmonella enterica subsp. enterica serovar Karamoja</name>
    <dbReference type="NCBI Taxonomy" id="2500153"/>
    <lineage>
        <taxon>Bacteria</taxon>
        <taxon>Pseudomonadati</taxon>
        <taxon>Pseudomonadota</taxon>
        <taxon>Gammaproteobacteria</taxon>
        <taxon>Enterobacterales</taxon>
        <taxon>Enterobacteriaceae</taxon>
        <taxon>Salmonella</taxon>
    </lineage>
</organism>
<keyword evidence="1" id="KW-0732">Signal</keyword>
<feature type="signal peptide" evidence="1">
    <location>
        <begin position="1"/>
        <end position="18"/>
    </location>
</feature>
<dbReference type="Gene3D" id="3.30.450.360">
    <property type="match status" value="1"/>
</dbReference>
<name>A0A3Q9MZP1_SALET</name>
<reference evidence="3" key="1">
    <citation type="submission" date="2018-12" db="EMBL/GenBank/DDBJ databases">
        <title>Complete genome sequences of twenty non-typhoidal Salmonella isolates from Rwanda.</title>
        <authorList>
            <person name="Byukusenge M."/>
            <person name="Li L."/>
            <person name="Subhashinie K."/>
            <person name="Nzayirambaho M."/>
            <person name="Kuchipudi S.V."/>
            <person name="Jayarao B.M."/>
        </authorList>
    </citation>
    <scope>NUCLEOTIDE SEQUENCE</scope>
    <source>
        <strain evidence="2">RSE21</strain>
        <strain evidence="3">RSE40</strain>
        <plasmid evidence="2">pRSE21</plasmid>
        <plasmid evidence="3">pRSE40</plasmid>
    </source>
</reference>
<evidence type="ECO:0000313" key="3">
    <source>
        <dbReference type="EMBL" id="AZT44389.1"/>
    </source>
</evidence>
<dbReference type="RefSeq" id="WP_168445635.1">
    <property type="nucleotide sequence ID" value="NZ_CP034699.1"/>
</dbReference>
<gene>
    <name evidence="3" type="ORF">EL007_24335</name>
    <name evidence="2" type="ORF">ELZ88_24610</name>
</gene>
<proteinExistence type="predicted"/>
<dbReference type="InterPro" id="IPR009987">
    <property type="entry name" value="IM_PilM"/>
</dbReference>
<evidence type="ECO:0008006" key="4">
    <source>
        <dbReference type="Google" id="ProtNLM"/>
    </source>
</evidence>
<dbReference type="EMBL" id="CP034699">
    <property type="protein sequence ID" value="AZT44389.1"/>
    <property type="molecule type" value="Genomic_DNA"/>
</dbReference>
<accession>A0A3Q9MZP1</accession>
<feature type="chain" id="PRO_5036090850" description="Pilus assembly protein PilM" evidence="1">
    <location>
        <begin position="19"/>
        <end position="141"/>
    </location>
</feature>